<comment type="caution">
    <text evidence="1">The sequence shown here is derived from an EMBL/GenBank/DDBJ whole genome shotgun (WGS) entry which is preliminary data.</text>
</comment>
<gene>
    <name evidence="1" type="ORF">HMPREF1061_04450</name>
</gene>
<dbReference type="AlphaFoldDB" id="I8UT43"/>
<reference evidence="1 2" key="1">
    <citation type="submission" date="2012-02" db="EMBL/GenBank/DDBJ databases">
        <title>The Genome Sequence of Bacteroides caccae CL03T12C61.</title>
        <authorList>
            <consortium name="The Broad Institute Genome Sequencing Platform"/>
            <person name="Earl A."/>
            <person name="Ward D."/>
            <person name="Feldgarden M."/>
            <person name="Gevers D."/>
            <person name="Zitomersky N.L."/>
            <person name="Coyne M.J."/>
            <person name="Comstock L.E."/>
            <person name="Young S.K."/>
            <person name="Zeng Q."/>
            <person name="Gargeya S."/>
            <person name="Fitzgerald M."/>
            <person name="Haas B."/>
            <person name="Abouelleil A."/>
            <person name="Alvarado L."/>
            <person name="Arachchi H.M."/>
            <person name="Berlin A."/>
            <person name="Chapman S.B."/>
            <person name="Gearin G."/>
            <person name="Goldberg J."/>
            <person name="Griggs A."/>
            <person name="Gujja S."/>
            <person name="Hansen M."/>
            <person name="Heiman D."/>
            <person name="Howarth C."/>
            <person name="Larimer J."/>
            <person name="Lui A."/>
            <person name="MacDonald P.J.P."/>
            <person name="McCowen C."/>
            <person name="Montmayeur A."/>
            <person name="Murphy C."/>
            <person name="Neiman D."/>
            <person name="Pearson M."/>
            <person name="Priest M."/>
            <person name="Roberts A."/>
            <person name="Saif S."/>
            <person name="Shea T."/>
            <person name="Sisk P."/>
            <person name="Stolte C."/>
            <person name="Sykes S."/>
            <person name="Wortman J."/>
            <person name="Nusbaum C."/>
            <person name="Birren B."/>
        </authorList>
    </citation>
    <scope>NUCLEOTIDE SEQUENCE [LARGE SCALE GENOMIC DNA]</scope>
    <source>
        <strain evidence="1 2">CL03T12C61</strain>
    </source>
</reference>
<name>I8UT43_9BACE</name>
<protein>
    <submittedName>
        <fullName evidence="1">Uncharacterized protein</fullName>
    </submittedName>
</protein>
<dbReference type="EMBL" id="AGXF01000025">
    <property type="protein sequence ID" value="EIY16192.1"/>
    <property type="molecule type" value="Genomic_DNA"/>
</dbReference>
<accession>I8UT43</accession>
<keyword evidence="2" id="KW-1185">Reference proteome</keyword>
<proteinExistence type="predicted"/>
<dbReference type="Proteomes" id="UP000002965">
    <property type="component" value="Unassembled WGS sequence"/>
</dbReference>
<sequence length="47" mass="5629">MLIPFLYPELFFLMLCFSVYDRGLNWLYAEFPVYENGLYGVRIVVTD</sequence>
<evidence type="ECO:0000313" key="1">
    <source>
        <dbReference type="EMBL" id="EIY16192.1"/>
    </source>
</evidence>
<organism evidence="1 2">
    <name type="scientific">Bacteroides caccae CL03T12C61</name>
    <dbReference type="NCBI Taxonomy" id="997873"/>
    <lineage>
        <taxon>Bacteria</taxon>
        <taxon>Pseudomonadati</taxon>
        <taxon>Bacteroidota</taxon>
        <taxon>Bacteroidia</taxon>
        <taxon>Bacteroidales</taxon>
        <taxon>Bacteroidaceae</taxon>
        <taxon>Bacteroides</taxon>
    </lineage>
</organism>
<evidence type="ECO:0000313" key="2">
    <source>
        <dbReference type="Proteomes" id="UP000002965"/>
    </source>
</evidence>
<dbReference type="HOGENOM" id="CLU_3164257_0_0_10"/>